<sequence length="91" mass="9745">MTPSVVAVSYTVSTHVFPVCSRFNPNVRSLSVVVVCELAILNLSVPFSCVEPSLAPPLRFLTSFESKLSSLLDLLLIFLSSLSSPSDLGDS</sequence>
<comment type="caution">
    <text evidence="1">The sequence shown here is derived from an EMBL/GenBank/DDBJ whole genome shotgun (WGS) entry which is preliminary data.</text>
</comment>
<evidence type="ECO:0000313" key="2">
    <source>
        <dbReference type="Proteomes" id="UP001472677"/>
    </source>
</evidence>
<accession>A0ABR2F1T3</accession>
<dbReference type="Proteomes" id="UP001472677">
    <property type="component" value="Unassembled WGS sequence"/>
</dbReference>
<name>A0ABR2F1T3_9ROSI</name>
<organism evidence="1 2">
    <name type="scientific">Hibiscus sabdariffa</name>
    <name type="common">roselle</name>
    <dbReference type="NCBI Taxonomy" id="183260"/>
    <lineage>
        <taxon>Eukaryota</taxon>
        <taxon>Viridiplantae</taxon>
        <taxon>Streptophyta</taxon>
        <taxon>Embryophyta</taxon>
        <taxon>Tracheophyta</taxon>
        <taxon>Spermatophyta</taxon>
        <taxon>Magnoliopsida</taxon>
        <taxon>eudicotyledons</taxon>
        <taxon>Gunneridae</taxon>
        <taxon>Pentapetalae</taxon>
        <taxon>rosids</taxon>
        <taxon>malvids</taxon>
        <taxon>Malvales</taxon>
        <taxon>Malvaceae</taxon>
        <taxon>Malvoideae</taxon>
        <taxon>Hibiscus</taxon>
    </lineage>
</organism>
<reference evidence="1 2" key="1">
    <citation type="journal article" date="2024" name="G3 (Bethesda)">
        <title>Genome assembly of Hibiscus sabdariffa L. provides insights into metabolisms of medicinal natural products.</title>
        <authorList>
            <person name="Kim T."/>
        </authorList>
    </citation>
    <scope>NUCLEOTIDE SEQUENCE [LARGE SCALE GENOMIC DNA]</scope>
    <source>
        <strain evidence="1">TK-2024</strain>
        <tissue evidence="1">Old leaves</tissue>
    </source>
</reference>
<proteinExistence type="predicted"/>
<evidence type="ECO:0000313" key="1">
    <source>
        <dbReference type="EMBL" id="KAK8568900.1"/>
    </source>
</evidence>
<keyword evidence="2" id="KW-1185">Reference proteome</keyword>
<dbReference type="EMBL" id="JBBPBM010000009">
    <property type="protein sequence ID" value="KAK8568900.1"/>
    <property type="molecule type" value="Genomic_DNA"/>
</dbReference>
<protein>
    <submittedName>
        <fullName evidence="1">Uncharacterized protein</fullName>
    </submittedName>
</protein>
<gene>
    <name evidence="1" type="ORF">V6N12_007435</name>
</gene>